<comment type="caution">
    <text evidence="2">The sequence shown here is derived from an EMBL/GenBank/DDBJ whole genome shotgun (WGS) entry which is preliminary data.</text>
</comment>
<dbReference type="RefSeq" id="WP_192375673.1">
    <property type="nucleotide sequence ID" value="NZ_CAJHIV010000001.1"/>
</dbReference>
<proteinExistence type="predicted"/>
<dbReference type="InterPro" id="IPR049241">
    <property type="entry name" value="DUF6876"/>
</dbReference>
<reference evidence="2 3" key="1">
    <citation type="submission" date="2020-09" db="EMBL/GenBank/DDBJ databases">
        <title>Methylomonas albis sp. nov. and Methylomonas fluvii sp. nov.: Two cold-adapted methanotrophs from the River Elbe and an amended description of Methylovulum psychrotolerans strain Eb1.</title>
        <authorList>
            <person name="Bussmann I.K."/>
            <person name="Klings K.-W."/>
            <person name="Warnstedt J."/>
            <person name="Hoppert M."/>
            <person name="Saborowski A."/>
            <person name="Horn F."/>
            <person name="Liebner S."/>
        </authorList>
    </citation>
    <scope>NUCLEOTIDE SEQUENCE [LARGE SCALE GENOMIC DNA]</scope>
    <source>
        <strain evidence="2 3">EbA</strain>
    </source>
</reference>
<dbReference type="Pfam" id="PF21781">
    <property type="entry name" value="DUF6876"/>
    <property type="match status" value="1"/>
</dbReference>
<evidence type="ECO:0000313" key="3">
    <source>
        <dbReference type="Proteomes" id="UP000652176"/>
    </source>
</evidence>
<dbReference type="Proteomes" id="UP000652176">
    <property type="component" value="Unassembled WGS sequence"/>
</dbReference>
<sequence>MQQINPETTNPPRLDSTELRTALSQFTGTELWYRHSLNKRMLYTDGIRYFAKNGGEIGAYWLLDKTALEICPLLDRTNQAFDVVSVIVNLDHSADIIVTDGNEEPLLRLDINFTDLQNGEWRFYLIEDGDHRVMLLPSEY</sequence>
<organism evidence="2 3">
    <name type="scientific">Methylomonas albis</name>
    <dbReference type="NCBI Taxonomy" id="1854563"/>
    <lineage>
        <taxon>Bacteria</taxon>
        <taxon>Pseudomonadati</taxon>
        <taxon>Pseudomonadota</taxon>
        <taxon>Gammaproteobacteria</taxon>
        <taxon>Methylococcales</taxon>
        <taxon>Methylococcaceae</taxon>
        <taxon>Methylomonas</taxon>
    </lineage>
</organism>
<protein>
    <recommendedName>
        <fullName evidence="1">DUF6876 domain-containing protein</fullName>
    </recommendedName>
</protein>
<evidence type="ECO:0000313" key="2">
    <source>
        <dbReference type="EMBL" id="MBD9357391.1"/>
    </source>
</evidence>
<evidence type="ECO:0000259" key="1">
    <source>
        <dbReference type="Pfam" id="PF21781"/>
    </source>
</evidence>
<feature type="domain" description="DUF6876" evidence="1">
    <location>
        <begin position="18"/>
        <end position="140"/>
    </location>
</feature>
<keyword evidence="3" id="KW-1185">Reference proteome</keyword>
<accession>A0ABR9D2Q6</accession>
<dbReference type="EMBL" id="JACXSS010000001">
    <property type="protein sequence ID" value="MBD9357391.1"/>
    <property type="molecule type" value="Genomic_DNA"/>
</dbReference>
<name>A0ABR9D2Q6_9GAMM</name>
<gene>
    <name evidence="2" type="ORF">IE877_16150</name>
</gene>